<reference evidence="6" key="1">
    <citation type="submission" date="2020-08" db="EMBL/GenBank/DDBJ databases">
        <title>Lacibacter sp. S13-6-6 genome sequencing.</title>
        <authorList>
            <person name="Jin L."/>
        </authorList>
    </citation>
    <scope>NUCLEOTIDE SEQUENCE [LARGE SCALE GENOMIC DNA]</scope>
    <source>
        <strain evidence="6">S13-6-6</strain>
    </source>
</reference>
<proteinExistence type="inferred from homology"/>
<dbReference type="RefSeq" id="WP_182802608.1">
    <property type="nucleotide sequence ID" value="NZ_CP060007.1"/>
</dbReference>
<feature type="domain" description="HipA-like C-terminal" evidence="4">
    <location>
        <begin position="55"/>
        <end position="284"/>
    </location>
</feature>
<dbReference type="Proteomes" id="UP000515344">
    <property type="component" value="Chromosome"/>
</dbReference>
<evidence type="ECO:0000313" key="6">
    <source>
        <dbReference type="Proteomes" id="UP000515344"/>
    </source>
</evidence>
<evidence type="ECO:0000256" key="3">
    <source>
        <dbReference type="ARBA" id="ARBA00022777"/>
    </source>
</evidence>
<dbReference type="GO" id="GO:0004674">
    <property type="term" value="F:protein serine/threonine kinase activity"/>
    <property type="evidence" value="ECO:0007669"/>
    <property type="project" value="TreeGrafter"/>
</dbReference>
<evidence type="ECO:0000313" key="5">
    <source>
        <dbReference type="EMBL" id="QNA44346.1"/>
    </source>
</evidence>
<dbReference type="AlphaFoldDB" id="A0A7G5XFU3"/>
<dbReference type="EMBL" id="CP060007">
    <property type="protein sequence ID" value="QNA44346.1"/>
    <property type="molecule type" value="Genomic_DNA"/>
</dbReference>
<dbReference type="PANTHER" id="PTHR37419:SF1">
    <property type="entry name" value="SERINE_THREONINE-PROTEIN KINASE TOXIN HIPA"/>
    <property type="match status" value="1"/>
</dbReference>
<name>A0A7G5XFU3_9BACT</name>
<comment type="similarity">
    <text evidence="1">Belongs to the HipA Ser/Thr kinase family.</text>
</comment>
<accession>A0A7G5XFU3</accession>
<evidence type="ECO:0000256" key="2">
    <source>
        <dbReference type="ARBA" id="ARBA00022679"/>
    </source>
</evidence>
<dbReference type="GO" id="GO:0005829">
    <property type="term" value="C:cytosol"/>
    <property type="evidence" value="ECO:0007669"/>
    <property type="project" value="TreeGrafter"/>
</dbReference>
<dbReference type="PANTHER" id="PTHR37419">
    <property type="entry name" value="SERINE/THREONINE-PROTEIN KINASE TOXIN HIPA"/>
    <property type="match status" value="1"/>
</dbReference>
<keyword evidence="6" id="KW-1185">Reference proteome</keyword>
<sequence length="316" mass="36220">MRRCLFCYLPLESDEIDFHSACSKKMFGQAIPPELPYSAEQMQELGKEVIKSQMTVTGVQPKLSLDIANTKTKKEPKRFSIVGLWGGYILKPPTANYPQLPEVEDLTMHLATVAKIEVVPHSLIRLKSGELAYITRRIDRLKDRKLHMEDMCQLMERLTEDKYRGSYEQIAKAIEKYSVNPGLDIVIFFEQVLFSFLTGNADMHLKNFSLIRKVGKGYTLSPAYDMVATAIVNPADDEELALNLNGKKRKIKRSDFVAAFTNSGLESKQQQNIFNKMLNVKDTWLDFIESSFLSDDFKIAYKRLIEDRFVRLLTAK</sequence>
<dbReference type="InterPro" id="IPR052028">
    <property type="entry name" value="HipA_Ser/Thr_kinase"/>
</dbReference>
<protein>
    <submittedName>
        <fullName evidence="5">HipA domain-containing protein</fullName>
    </submittedName>
</protein>
<evidence type="ECO:0000259" key="4">
    <source>
        <dbReference type="Pfam" id="PF07804"/>
    </source>
</evidence>
<dbReference type="KEGG" id="lacs:H4075_20130"/>
<keyword evidence="2" id="KW-0808">Transferase</keyword>
<dbReference type="Pfam" id="PF07804">
    <property type="entry name" value="HipA_C"/>
    <property type="match status" value="1"/>
</dbReference>
<organism evidence="5 6">
    <name type="scientific">Lacibacter sediminis</name>
    <dbReference type="NCBI Taxonomy" id="2760713"/>
    <lineage>
        <taxon>Bacteria</taxon>
        <taxon>Pseudomonadati</taxon>
        <taxon>Bacteroidota</taxon>
        <taxon>Chitinophagia</taxon>
        <taxon>Chitinophagales</taxon>
        <taxon>Chitinophagaceae</taxon>
        <taxon>Lacibacter</taxon>
    </lineage>
</organism>
<evidence type="ECO:0000256" key="1">
    <source>
        <dbReference type="ARBA" id="ARBA00010164"/>
    </source>
</evidence>
<dbReference type="Gene3D" id="1.10.1070.20">
    <property type="match status" value="1"/>
</dbReference>
<keyword evidence="3" id="KW-0418">Kinase</keyword>
<gene>
    <name evidence="5" type="ORF">H4075_20130</name>
</gene>
<dbReference type="InterPro" id="IPR012893">
    <property type="entry name" value="HipA-like_C"/>
</dbReference>